<gene>
    <name evidence="2" type="ORF">DFR37_11181</name>
</gene>
<keyword evidence="3" id="KW-1185">Reference proteome</keyword>
<comment type="caution">
    <text evidence="2">The sequence shown here is derived from an EMBL/GenBank/DDBJ whole genome shotgun (WGS) entry which is preliminary data.</text>
</comment>
<dbReference type="InterPro" id="IPR009844">
    <property type="entry name" value="DUF1404"/>
</dbReference>
<feature type="transmembrane region" description="Helical" evidence="1">
    <location>
        <begin position="26"/>
        <end position="45"/>
    </location>
</feature>
<proteinExistence type="predicted"/>
<feature type="transmembrane region" description="Helical" evidence="1">
    <location>
        <begin position="57"/>
        <end position="75"/>
    </location>
</feature>
<evidence type="ECO:0000313" key="3">
    <source>
        <dbReference type="Proteomes" id="UP000253628"/>
    </source>
</evidence>
<keyword evidence="1" id="KW-0472">Membrane</keyword>
<feature type="transmembrane region" description="Helical" evidence="1">
    <location>
        <begin position="87"/>
        <end position="106"/>
    </location>
</feature>
<keyword evidence="1" id="KW-0812">Transmembrane</keyword>
<feature type="transmembrane region" description="Helical" evidence="1">
    <location>
        <begin position="112"/>
        <end position="132"/>
    </location>
</feature>
<feature type="transmembrane region" description="Helical" evidence="1">
    <location>
        <begin position="139"/>
        <end position="160"/>
    </location>
</feature>
<dbReference type="Pfam" id="PF07185">
    <property type="entry name" value="DUF1404"/>
    <property type="match status" value="1"/>
</dbReference>
<evidence type="ECO:0000256" key="1">
    <source>
        <dbReference type="SAM" id="Phobius"/>
    </source>
</evidence>
<organism evidence="2 3">
    <name type="scientific">Eoetvoesiella caeni</name>
    <dbReference type="NCBI Taxonomy" id="645616"/>
    <lineage>
        <taxon>Bacteria</taxon>
        <taxon>Pseudomonadati</taxon>
        <taxon>Pseudomonadota</taxon>
        <taxon>Betaproteobacteria</taxon>
        <taxon>Burkholderiales</taxon>
        <taxon>Alcaligenaceae</taxon>
        <taxon>Eoetvoesiella</taxon>
    </lineage>
</organism>
<evidence type="ECO:0000313" key="2">
    <source>
        <dbReference type="EMBL" id="RBP36773.1"/>
    </source>
</evidence>
<accession>A0A366H6A8</accession>
<keyword evidence="1" id="KW-1133">Transmembrane helix</keyword>
<name>A0A366H6A8_9BURK</name>
<reference evidence="2 3" key="1">
    <citation type="submission" date="2018-06" db="EMBL/GenBank/DDBJ databases">
        <title>Genomic Encyclopedia of Type Strains, Phase IV (KMG-IV): sequencing the most valuable type-strain genomes for metagenomic binning, comparative biology and taxonomic classification.</title>
        <authorList>
            <person name="Goeker M."/>
        </authorList>
    </citation>
    <scope>NUCLEOTIDE SEQUENCE [LARGE SCALE GENOMIC DNA]</scope>
    <source>
        <strain evidence="2 3">DSM 25520</strain>
    </source>
</reference>
<dbReference type="EMBL" id="QNRQ01000011">
    <property type="protein sequence ID" value="RBP36773.1"/>
    <property type="molecule type" value="Genomic_DNA"/>
</dbReference>
<dbReference type="AlphaFoldDB" id="A0A366H6A8"/>
<dbReference type="RefSeq" id="WP_242341890.1">
    <property type="nucleotide sequence ID" value="NZ_JACCEU010000003.1"/>
</dbReference>
<sequence>MGHLFPPISAAGRQGRSGTGWYGRRVPVWLPGLLLLATAALRPWFEVHMARHMGLELPLLFFVGWLAAAAAGPRFTRFLQPWNAKGLAALVFTLLLSAFWMIPAALDLAVLHPAVGIAKVACWVLAGLLLGASWRQAGLVIQAFFIFNWCWMTTAVGLIYQQAPQQLCTVYLPDEQWSAGAFMIFWAVAVFVLWVPGAVKGANLLGGGA</sequence>
<dbReference type="Proteomes" id="UP000253628">
    <property type="component" value="Unassembled WGS sequence"/>
</dbReference>
<feature type="transmembrane region" description="Helical" evidence="1">
    <location>
        <begin position="180"/>
        <end position="199"/>
    </location>
</feature>
<protein>
    <submittedName>
        <fullName evidence="2">Uncharacterized protein DUF1404</fullName>
    </submittedName>
</protein>